<dbReference type="STRING" id="656024.FsymDg_0359"/>
<dbReference type="CDD" id="cd06558">
    <property type="entry name" value="crotonase-like"/>
    <property type="match status" value="1"/>
</dbReference>
<dbReference type="InterPro" id="IPR029045">
    <property type="entry name" value="ClpP/crotonase-like_dom_sf"/>
</dbReference>
<dbReference type="EMBL" id="CP002801">
    <property type="protein sequence ID" value="AEH07927.1"/>
    <property type="molecule type" value="Genomic_DNA"/>
</dbReference>
<evidence type="ECO:0000313" key="2">
    <source>
        <dbReference type="EMBL" id="AEH07927.1"/>
    </source>
</evidence>
<evidence type="ECO:0000256" key="1">
    <source>
        <dbReference type="ARBA" id="ARBA00005254"/>
    </source>
</evidence>
<dbReference type="HOGENOM" id="CLU_009834_7_4_11"/>
<gene>
    <name evidence="2" type="ordered locus">FsymDg_0359</name>
</gene>
<sequence>MSRLDKVLYEKRGPVAWITLNRPEVKNAIDIETSDRLYEIWTDFRDDPALRVAVITGAGDAFTSGADLRTHAPEWQTVGPMVGRERLEDGVSGITRGPLSRIAKPIVAAVNGWCVGHGVELVMACDLRIASDRAQFGTFEVRRGMHPADGGIVRLVNSCGVGFALELLLTGNPVTAQRAYTANMVNAVVSHDELVDEVEKVVDSILRCDQAAIESAKETVLEIIGQPLHDQLRVEAMWGYALCGGNPTVMKRSQEFFDRVDRGRAGSTPTPL</sequence>
<dbReference type="PANTHER" id="PTHR43802">
    <property type="entry name" value="ENOYL-COA HYDRATASE"/>
    <property type="match status" value="1"/>
</dbReference>
<evidence type="ECO:0000313" key="3">
    <source>
        <dbReference type="Proteomes" id="UP000001549"/>
    </source>
</evidence>
<accession>F8B4I6</accession>
<keyword evidence="3" id="KW-1185">Reference proteome</keyword>
<dbReference type="Proteomes" id="UP000001549">
    <property type="component" value="Chromosome"/>
</dbReference>
<dbReference type="RefSeq" id="WP_013871922.1">
    <property type="nucleotide sequence ID" value="NC_015656.1"/>
</dbReference>
<dbReference type="Pfam" id="PF00378">
    <property type="entry name" value="ECH_1"/>
    <property type="match status" value="1"/>
</dbReference>
<dbReference type="SUPFAM" id="SSF52096">
    <property type="entry name" value="ClpP/crotonase"/>
    <property type="match status" value="1"/>
</dbReference>
<dbReference type="Gene3D" id="3.90.226.10">
    <property type="entry name" value="2-enoyl-CoA Hydratase, Chain A, domain 1"/>
    <property type="match status" value="1"/>
</dbReference>
<dbReference type="eggNOG" id="COG1024">
    <property type="taxonomic scope" value="Bacteria"/>
</dbReference>
<proteinExistence type="inferred from homology"/>
<dbReference type="PANTHER" id="PTHR43802:SF1">
    <property type="entry name" value="IP11341P-RELATED"/>
    <property type="match status" value="1"/>
</dbReference>
<protein>
    <submittedName>
        <fullName evidence="2">Enoyl-CoA hydratase/isomerase</fullName>
    </submittedName>
</protein>
<dbReference type="KEGG" id="fsy:FsymDg_0359"/>
<name>F8B4I6_9ACTN</name>
<comment type="similarity">
    <text evidence="1">Belongs to the enoyl-CoA hydratase/isomerase family.</text>
</comment>
<reference evidence="2 3" key="1">
    <citation type="submission" date="2011-05" db="EMBL/GenBank/DDBJ databases">
        <title>Complete sequence of chromosome of Frankia symbiont of Datisca glomerata.</title>
        <authorList>
            <consortium name="US DOE Joint Genome Institute"/>
            <person name="Lucas S."/>
            <person name="Han J."/>
            <person name="Lapidus A."/>
            <person name="Cheng J.-F."/>
            <person name="Goodwin L."/>
            <person name="Pitluck S."/>
            <person name="Peters L."/>
            <person name="Mikhailova N."/>
            <person name="Chertkov O."/>
            <person name="Teshima H."/>
            <person name="Han C."/>
            <person name="Tapia R."/>
            <person name="Land M."/>
            <person name="Hauser L."/>
            <person name="Kyrpides N."/>
            <person name="Ivanova N."/>
            <person name="Pagani I."/>
            <person name="Berry A."/>
            <person name="Pawlowski K."/>
            <person name="Persson T."/>
            <person name="Vanden Heuvel B."/>
            <person name="Benson D."/>
            <person name="Woyke T."/>
        </authorList>
    </citation>
    <scope>NUCLEOTIDE SEQUENCE [LARGE SCALE GENOMIC DNA]</scope>
    <source>
        <strain evidence="3">4085684</strain>
    </source>
</reference>
<keyword evidence="2" id="KW-0413">Isomerase</keyword>
<dbReference type="AlphaFoldDB" id="F8B4I6"/>
<dbReference type="GO" id="GO:0016853">
    <property type="term" value="F:isomerase activity"/>
    <property type="evidence" value="ECO:0007669"/>
    <property type="project" value="UniProtKB-KW"/>
</dbReference>
<organism evidence="2 3">
    <name type="scientific">Candidatus Protofrankia datiscae</name>
    <dbReference type="NCBI Taxonomy" id="2716812"/>
    <lineage>
        <taxon>Bacteria</taxon>
        <taxon>Bacillati</taxon>
        <taxon>Actinomycetota</taxon>
        <taxon>Actinomycetes</taxon>
        <taxon>Frankiales</taxon>
        <taxon>Frankiaceae</taxon>
        <taxon>Protofrankia</taxon>
    </lineage>
</organism>
<dbReference type="InterPro" id="IPR001753">
    <property type="entry name" value="Enoyl-CoA_hydra/iso"/>
</dbReference>